<keyword evidence="2" id="KW-1185">Reference proteome</keyword>
<proteinExistence type="predicted"/>
<dbReference type="Proteomes" id="UP000316213">
    <property type="component" value="Unassembled WGS sequence"/>
</dbReference>
<name>A0A5C6A6H4_9BACT</name>
<dbReference type="AlphaFoldDB" id="A0A5C6A6H4"/>
<sequence length="54" mass="6071">MFGEVRYATGYISSPRRRDGFARVTPLIFDKIDSGKLLCPIFHFTTQSSNTNAS</sequence>
<dbReference type="EMBL" id="SJPM01000007">
    <property type="protein sequence ID" value="TWT94985.1"/>
    <property type="molecule type" value="Genomic_DNA"/>
</dbReference>
<accession>A0A5C6A6H4</accession>
<evidence type="ECO:0000313" key="2">
    <source>
        <dbReference type="Proteomes" id="UP000316213"/>
    </source>
</evidence>
<protein>
    <submittedName>
        <fullName evidence="1">Uncharacterized protein</fullName>
    </submittedName>
</protein>
<organism evidence="1 2">
    <name type="scientific">Neorhodopirellula pilleata</name>
    <dbReference type="NCBI Taxonomy" id="2714738"/>
    <lineage>
        <taxon>Bacteria</taxon>
        <taxon>Pseudomonadati</taxon>
        <taxon>Planctomycetota</taxon>
        <taxon>Planctomycetia</taxon>
        <taxon>Pirellulales</taxon>
        <taxon>Pirellulaceae</taxon>
        <taxon>Neorhodopirellula</taxon>
    </lineage>
</organism>
<gene>
    <name evidence="1" type="ORF">Pla100_35640</name>
</gene>
<reference evidence="1 2" key="1">
    <citation type="submission" date="2019-02" db="EMBL/GenBank/DDBJ databases">
        <title>Deep-cultivation of Planctomycetes and their phenomic and genomic characterization uncovers novel biology.</title>
        <authorList>
            <person name="Wiegand S."/>
            <person name="Jogler M."/>
            <person name="Boedeker C."/>
            <person name="Pinto D."/>
            <person name="Vollmers J."/>
            <person name="Rivas-Marin E."/>
            <person name="Kohn T."/>
            <person name="Peeters S.H."/>
            <person name="Heuer A."/>
            <person name="Rast P."/>
            <person name="Oberbeckmann S."/>
            <person name="Bunk B."/>
            <person name="Jeske O."/>
            <person name="Meyerdierks A."/>
            <person name="Storesund J.E."/>
            <person name="Kallscheuer N."/>
            <person name="Luecker S."/>
            <person name="Lage O.M."/>
            <person name="Pohl T."/>
            <person name="Merkel B.J."/>
            <person name="Hornburger P."/>
            <person name="Mueller R.-W."/>
            <person name="Bruemmer F."/>
            <person name="Labrenz M."/>
            <person name="Spormann A.M."/>
            <person name="Op Den Camp H."/>
            <person name="Overmann J."/>
            <person name="Amann R."/>
            <person name="Jetten M.S.M."/>
            <person name="Mascher T."/>
            <person name="Medema M.H."/>
            <person name="Devos D.P."/>
            <person name="Kaster A.-K."/>
            <person name="Ovreas L."/>
            <person name="Rohde M."/>
            <person name="Galperin M.Y."/>
            <person name="Jogler C."/>
        </authorList>
    </citation>
    <scope>NUCLEOTIDE SEQUENCE [LARGE SCALE GENOMIC DNA]</scope>
    <source>
        <strain evidence="1 2">Pla100</strain>
    </source>
</reference>
<comment type="caution">
    <text evidence="1">The sequence shown here is derived from an EMBL/GenBank/DDBJ whole genome shotgun (WGS) entry which is preliminary data.</text>
</comment>
<evidence type="ECO:0000313" key="1">
    <source>
        <dbReference type="EMBL" id="TWT94985.1"/>
    </source>
</evidence>